<feature type="binding site" evidence="16">
    <location>
        <begin position="263"/>
        <end position="268"/>
    </location>
    <ligand>
        <name>a peptide</name>
        <dbReference type="ChEBI" id="CHEBI:60466"/>
    </ligand>
</feature>
<dbReference type="FunFam" id="3.30.2010.30:FF:000001">
    <property type="entry name" value="Leukotriene A(4) hydrolase"/>
    <property type="match status" value="1"/>
</dbReference>
<feature type="active site" description="Proton acceptor" evidence="15">
    <location>
        <position position="293"/>
    </location>
</feature>
<dbReference type="Pfam" id="PF09127">
    <property type="entry name" value="Leuk-A4-hydro_C"/>
    <property type="match status" value="1"/>
</dbReference>
<dbReference type="InterPro" id="IPR001930">
    <property type="entry name" value="Peptidase_M1"/>
</dbReference>
<feature type="binding site" evidence="17">
    <location>
        <position position="292"/>
    </location>
    <ligand>
        <name>Zn(2+)</name>
        <dbReference type="ChEBI" id="CHEBI:29105"/>
        <note>catalytic</note>
    </ligand>
</feature>
<keyword evidence="11 17" id="KW-0862">Zinc</keyword>
<dbReference type="Pfam" id="PF17900">
    <property type="entry name" value="Peptidase_M1_N"/>
    <property type="match status" value="1"/>
</dbReference>
<accession>A0AAI9SUC4</accession>
<evidence type="ECO:0000259" key="20">
    <source>
        <dbReference type="SMART" id="SM01263"/>
    </source>
</evidence>
<dbReference type="RefSeq" id="XP_049178416.1">
    <property type="nucleotide sequence ID" value="XM_049326001.1"/>
</dbReference>
<dbReference type="InterPro" id="IPR034015">
    <property type="entry name" value="M1_LTA4H"/>
</dbReference>
<comment type="cofactor">
    <cofactor evidence="17 18">
        <name>Zn(2+)</name>
        <dbReference type="ChEBI" id="CHEBI:29105"/>
    </cofactor>
    <text evidence="17 18">Binds 1 zinc ion per subunit.</text>
</comment>
<keyword evidence="22" id="KW-1185">Reference proteome</keyword>
<evidence type="ECO:0000256" key="3">
    <source>
        <dbReference type="ARBA" id="ARBA00004141"/>
    </source>
</evidence>
<feature type="binding site" evidence="16">
    <location>
        <begin position="139"/>
        <end position="141"/>
    </location>
    <ligand>
        <name>a peptide</name>
        <dbReference type="ChEBI" id="CHEBI:60466"/>
    </ligand>
</feature>
<dbReference type="Proteomes" id="UP001202479">
    <property type="component" value="Unassembled WGS sequence"/>
</dbReference>
<keyword evidence="10 18" id="KW-0378">Hydrolase</keyword>
<evidence type="ECO:0000256" key="17">
    <source>
        <dbReference type="PIRSR" id="PIRSR612777-3"/>
    </source>
</evidence>
<dbReference type="GO" id="GO:0004301">
    <property type="term" value="F:epoxide hydrolase activity"/>
    <property type="evidence" value="ECO:0007669"/>
    <property type="project" value="UniProtKB-EC"/>
</dbReference>
<evidence type="ECO:0000256" key="16">
    <source>
        <dbReference type="PIRSR" id="PIRSR612777-2"/>
    </source>
</evidence>
<dbReference type="InterPro" id="IPR049980">
    <property type="entry name" value="LTA4H_cat"/>
</dbReference>
<dbReference type="GeneID" id="73382165"/>
<evidence type="ECO:0000256" key="9">
    <source>
        <dbReference type="ARBA" id="ARBA00022723"/>
    </source>
</evidence>
<keyword evidence="8 19" id="KW-0812">Transmembrane</keyword>
<evidence type="ECO:0000256" key="19">
    <source>
        <dbReference type="SAM" id="Phobius"/>
    </source>
</evidence>
<gene>
    <name evidence="21" type="ORF">KGF56_004550</name>
</gene>
<dbReference type="SUPFAM" id="SSF55486">
    <property type="entry name" value="Metalloproteases ('zincins'), catalytic domain"/>
    <property type="match status" value="1"/>
</dbReference>
<evidence type="ECO:0000256" key="15">
    <source>
        <dbReference type="PIRSR" id="PIRSR612777-1"/>
    </source>
</evidence>
<evidence type="ECO:0000256" key="13">
    <source>
        <dbReference type="ARBA" id="ARBA00023049"/>
    </source>
</evidence>
<comment type="catalytic activity">
    <reaction evidence="1 18">
        <text>an epoxide + H2O = an ethanediol</text>
        <dbReference type="Rhea" id="RHEA:19037"/>
        <dbReference type="ChEBI" id="CHEBI:15377"/>
        <dbReference type="ChEBI" id="CHEBI:32955"/>
        <dbReference type="ChEBI" id="CHEBI:140594"/>
        <dbReference type="EC" id="3.3.2.10"/>
    </reaction>
</comment>
<dbReference type="CDD" id="cd09599">
    <property type="entry name" value="M1_LTA4H"/>
    <property type="match status" value="1"/>
</dbReference>
<reference evidence="21" key="1">
    <citation type="journal article" date="2022" name="DNA Res.">
        <title>Genome analysis of five recently described species of the CUG-Ser clade uncovers Candida theae as a new hybrid lineage with pathogenic potential in the Candida parapsilosis species complex.</title>
        <authorList>
            <person name="Mixao V."/>
            <person name="Del Olmo V."/>
            <person name="Hegedusova E."/>
            <person name="Saus E."/>
            <person name="Pryszcz L."/>
            <person name="Cillingova A."/>
            <person name="Nosek J."/>
            <person name="Gabaldon T."/>
        </authorList>
    </citation>
    <scope>NUCLEOTIDE SEQUENCE</scope>
    <source>
        <strain evidence="21">CBS 10844</strain>
    </source>
</reference>
<organism evidence="21 22">
    <name type="scientific">Candida oxycetoniae</name>
    <dbReference type="NCBI Taxonomy" id="497107"/>
    <lineage>
        <taxon>Eukaryota</taxon>
        <taxon>Fungi</taxon>
        <taxon>Dikarya</taxon>
        <taxon>Ascomycota</taxon>
        <taxon>Saccharomycotina</taxon>
        <taxon>Pichiomycetes</taxon>
        <taxon>Debaryomycetaceae</taxon>
        <taxon>Candida/Lodderomyces clade</taxon>
        <taxon>Candida</taxon>
    </lineage>
</organism>
<comment type="subcellular location">
    <subcellularLocation>
        <location evidence="4 18">Cytoplasm</location>
    </subcellularLocation>
    <subcellularLocation>
        <location evidence="3">Membrane</location>
        <topology evidence="3">Multi-pass membrane protein</topology>
    </subcellularLocation>
</comment>
<comment type="similarity">
    <text evidence="5 18">Belongs to the peptidase M1 family.</text>
</comment>
<dbReference type="EC" id="3.3.2.10" evidence="18"/>
<dbReference type="GO" id="GO:0008270">
    <property type="term" value="F:zinc ion binding"/>
    <property type="evidence" value="ECO:0007669"/>
    <property type="project" value="InterPro"/>
</dbReference>
<evidence type="ECO:0000256" key="10">
    <source>
        <dbReference type="ARBA" id="ARBA00022801"/>
    </source>
</evidence>
<dbReference type="GO" id="GO:0005829">
    <property type="term" value="C:cytosol"/>
    <property type="evidence" value="ECO:0007669"/>
    <property type="project" value="TreeGrafter"/>
</dbReference>
<name>A0AAI9SUC4_9ASCO</name>
<dbReference type="SUPFAM" id="SSF48371">
    <property type="entry name" value="ARM repeat"/>
    <property type="match status" value="1"/>
</dbReference>
<dbReference type="InterPro" id="IPR038502">
    <property type="entry name" value="M1_LTA-4_hydro/amino_C_sf"/>
</dbReference>
<dbReference type="NCBIfam" id="TIGR02411">
    <property type="entry name" value="leuko_A4_hydro"/>
    <property type="match status" value="1"/>
</dbReference>
<dbReference type="FunFam" id="1.10.390.10:FF:000009">
    <property type="entry name" value="Leukotriene A(4) hydrolase"/>
    <property type="match status" value="1"/>
</dbReference>
<evidence type="ECO:0000256" key="18">
    <source>
        <dbReference type="RuleBase" id="RU361141"/>
    </source>
</evidence>
<keyword evidence="12 19" id="KW-1133">Transmembrane helix</keyword>
<evidence type="ECO:0000313" key="22">
    <source>
        <dbReference type="Proteomes" id="UP001202479"/>
    </source>
</evidence>
<comment type="caution">
    <text evidence="21">The sequence shown here is derived from an EMBL/GenBank/DDBJ whole genome shotgun (WGS) entry which is preliminary data.</text>
</comment>
<evidence type="ECO:0000256" key="14">
    <source>
        <dbReference type="ARBA" id="ARBA00023136"/>
    </source>
</evidence>
<keyword evidence="6 18" id="KW-0963">Cytoplasm</keyword>
<protein>
    <recommendedName>
        <fullName evidence="18">Leukotriene A(4) hydrolase</fullName>
        <shortName evidence="18">LTA-4 hydrolase</shortName>
        <ecNumber evidence="18">3.3.2.10</ecNumber>
        <ecNumber evidence="18">3.4.11.-</ecNumber>
    </recommendedName>
</protein>
<dbReference type="GO" id="GO:0004177">
    <property type="term" value="F:aminopeptidase activity"/>
    <property type="evidence" value="ECO:0007669"/>
    <property type="project" value="TreeGrafter"/>
</dbReference>
<dbReference type="Gene3D" id="2.60.40.1730">
    <property type="entry name" value="tricorn interacting facor f3 domain"/>
    <property type="match status" value="1"/>
</dbReference>
<feature type="binding site" evidence="17">
    <location>
        <position position="315"/>
    </location>
    <ligand>
        <name>Zn(2+)</name>
        <dbReference type="ChEBI" id="CHEBI:29105"/>
        <note>catalytic</note>
    </ligand>
</feature>
<evidence type="ECO:0000256" key="11">
    <source>
        <dbReference type="ARBA" id="ARBA00022833"/>
    </source>
</evidence>
<feature type="domain" description="Peptidase M1 leukotriene A4 hydrolase/aminopeptidase C-terminal" evidence="20">
    <location>
        <begin position="478"/>
        <end position="632"/>
    </location>
</feature>
<evidence type="ECO:0000256" key="7">
    <source>
        <dbReference type="ARBA" id="ARBA00022670"/>
    </source>
</evidence>
<dbReference type="InterPro" id="IPR027268">
    <property type="entry name" value="Peptidase_M4/M1_CTD_sf"/>
</dbReference>
<evidence type="ECO:0000256" key="4">
    <source>
        <dbReference type="ARBA" id="ARBA00004496"/>
    </source>
</evidence>
<dbReference type="InterPro" id="IPR012777">
    <property type="entry name" value="LTA4H"/>
</dbReference>
<dbReference type="EMBL" id="JAHUZD010000142">
    <property type="protein sequence ID" value="KAI3402669.2"/>
    <property type="molecule type" value="Genomic_DNA"/>
</dbReference>
<evidence type="ECO:0000256" key="5">
    <source>
        <dbReference type="ARBA" id="ARBA00010136"/>
    </source>
</evidence>
<dbReference type="PRINTS" id="PR00756">
    <property type="entry name" value="ALADIPTASE"/>
</dbReference>
<proteinExistence type="inferred from homology"/>
<dbReference type="GO" id="GO:0016020">
    <property type="term" value="C:membrane"/>
    <property type="evidence" value="ECO:0007669"/>
    <property type="project" value="UniProtKB-SubCell"/>
</dbReference>
<evidence type="ECO:0000256" key="1">
    <source>
        <dbReference type="ARBA" id="ARBA00001268"/>
    </source>
</evidence>
<evidence type="ECO:0000256" key="12">
    <source>
        <dbReference type="ARBA" id="ARBA00022989"/>
    </source>
</evidence>
<dbReference type="InterPro" id="IPR004895">
    <property type="entry name" value="Prenylated_rab_accept_PRA1"/>
</dbReference>
<keyword evidence="14 19" id="KW-0472">Membrane</keyword>
<evidence type="ECO:0000256" key="8">
    <source>
        <dbReference type="ARBA" id="ARBA00022692"/>
    </source>
</evidence>
<dbReference type="Gene3D" id="1.10.390.10">
    <property type="entry name" value="Neutral Protease Domain 2"/>
    <property type="match status" value="1"/>
</dbReference>
<evidence type="ECO:0000256" key="2">
    <source>
        <dbReference type="ARBA" id="ARBA00002142"/>
    </source>
</evidence>
<dbReference type="SUPFAM" id="SSF63737">
    <property type="entry name" value="Leukotriene A4 hydrolase N-terminal domain"/>
    <property type="match status" value="1"/>
</dbReference>
<feature type="transmembrane region" description="Helical" evidence="19">
    <location>
        <begin position="719"/>
        <end position="744"/>
    </location>
</feature>
<dbReference type="Gene3D" id="3.30.2010.30">
    <property type="match status" value="1"/>
</dbReference>
<feature type="transmembrane region" description="Helical" evidence="19">
    <location>
        <begin position="667"/>
        <end position="699"/>
    </location>
</feature>
<dbReference type="GO" id="GO:0006508">
    <property type="term" value="P:proteolysis"/>
    <property type="evidence" value="ECO:0007669"/>
    <property type="project" value="UniProtKB-KW"/>
</dbReference>
<feature type="binding site" evidence="17">
    <location>
        <position position="296"/>
    </location>
    <ligand>
        <name>Zn(2+)</name>
        <dbReference type="ChEBI" id="CHEBI:29105"/>
        <note>catalytic</note>
    </ligand>
</feature>
<dbReference type="PANTHER" id="PTHR45726">
    <property type="entry name" value="LEUKOTRIENE A-4 HYDROLASE"/>
    <property type="match status" value="1"/>
</dbReference>
<feature type="active site" description="Proton donor" evidence="15">
    <location>
        <position position="399"/>
    </location>
</feature>
<dbReference type="PANTHER" id="PTHR45726:SF3">
    <property type="entry name" value="LEUKOTRIENE A-4 HYDROLASE"/>
    <property type="match status" value="1"/>
</dbReference>
<keyword evidence="13 18" id="KW-0482">Metalloprotease</keyword>
<dbReference type="InterPro" id="IPR014782">
    <property type="entry name" value="Peptidase_M1_dom"/>
</dbReference>
<dbReference type="EC" id="3.4.11.-" evidence="18"/>
<dbReference type="SMART" id="SM01263">
    <property type="entry name" value="Leuk-A4-hydro_C"/>
    <property type="match status" value="1"/>
</dbReference>
<dbReference type="AlphaFoldDB" id="A0AAI9SUC4"/>
<keyword evidence="9 17" id="KW-0479">Metal-binding</keyword>
<dbReference type="Pfam" id="PF01433">
    <property type="entry name" value="Peptidase_M1"/>
    <property type="match status" value="1"/>
</dbReference>
<dbReference type="FunFam" id="2.60.40.1730:FF:000004">
    <property type="entry name" value="Leukotriene A(4) hydrolase"/>
    <property type="match status" value="1"/>
</dbReference>
<evidence type="ECO:0000313" key="21">
    <source>
        <dbReference type="EMBL" id="KAI3402669.2"/>
    </source>
</evidence>
<dbReference type="GO" id="GO:0008237">
    <property type="term" value="F:metallopeptidase activity"/>
    <property type="evidence" value="ECO:0007669"/>
    <property type="project" value="UniProtKB-KW"/>
</dbReference>
<dbReference type="InterPro" id="IPR016024">
    <property type="entry name" value="ARM-type_fold"/>
</dbReference>
<dbReference type="InterPro" id="IPR045357">
    <property type="entry name" value="Aminopeptidase_N-like_N"/>
</dbReference>
<keyword evidence="7 18" id="KW-0645">Protease</keyword>
<sequence length="839" mass="95366">MLRLNRPKVSPELDPSTLSNYENFTVELTTLHFDVKFDEKIVIGKVTYHLVNQGKADHVDLDTSYLDVNTVVINTKSVEYKLHERKQTLGSKLSIAIPLSIPNKFELTIEFATTSKCTALQFLDKEATDGKKYPYLFCQCQAIHARSLFPCFDTPGIKSPFEYTVKSPLNTLMSGLFVKQEKDTYFFKQPVPIPSYLVSIASGDIARASIGPRSDIMTEPVNLDKCKWEFEKDTEKFIQIAENLIFDYEWQRFDSLVLPASFPYGGMEIPNLCQLTPTLICGDRSLVNVVAHELAHSWSGNLVTNCSWEHFWLNEGWTMYIERRLLEAIAVIEAKNNGMNDKEAEAYGEQVRQFSAIIGWTDLENDLKSMGDNVDKYSVLVQNLKNGQDPDDSFSTVPYEKGFNLLYLIEKTVGKSKFDHFIRDYFKHFRYKSLDTYQFVDYLYNYFKDEKQSLDGIDWDEWLFKPGMPPVDPKFDTSLADVCYKLAKRWYLYASNKDNGDTVFVPGEITSFTANQHIVLLDTLISYEKVADFSWKQNPKAMFLMSQLYKNQYSSSPNAEIKFRWFYLQVTGGTQDFENKLGEFLGTTGRMKFVRPGYMLLNKQFSNVTERFSIERLKSEFASVHQTVSKLRSPQEFFDFRRISKPSNFGEIQQRVSYNLGYFSANYITIVMILSVYALVTNLLLLFVLAFVILGVYGINKLGGEDLVTPFGRVNTSQLYTGLLIVAVPLGFLASPISTLMWLIGSSILQAVASLSSKARLSLHYLASLDSVDSVVESKEDISMASNSPHFSNKVKKYVADSVGGSWCAQAGVPHYRAQRDSGDDVGGSWCAPLSRSAR</sequence>
<dbReference type="Gene3D" id="1.25.40.320">
    <property type="entry name" value="Peptidase M1, leukotriene A4 hydrolase/aminopeptidase C-terminal domain"/>
    <property type="match status" value="1"/>
</dbReference>
<comment type="function">
    <text evidence="2">Aminopeptidase that preferentially cleaves di- and tripeptides. Also has low epoxide hydrolase activity (in vitro). Can hydrolyze the epoxide leukotriene LTA(4) but it forms preferentially 5,6-dihydroxy-7,9,11,14-eicosatetraenoic acid rather than the cytokine leukotriene B(4) as the product compared to the homologous mammalian enzyme (in vitro).</text>
</comment>
<dbReference type="Pfam" id="PF03208">
    <property type="entry name" value="PRA1"/>
    <property type="match status" value="1"/>
</dbReference>
<feature type="binding site" evidence="16">
    <location>
        <begin position="590"/>
        <end position="592"/>
    </location>
    <ligand>
        <name>a peptide</name>
        <dbReference type="ChEBI" id="CHEBI:60466"/>
    </ligand>
</feature>
<evidence type="ECO:0000256" key="6">
    <source>
        <dbReference type="ARBA" id="ARBA00022490"/>
    </source>
</evidence>
<dbReference type="InterPro" id="IPR042097">
    <property type="entry name" value="Aminopeptidase_N-like_N_sf"/>
</dbReference>
<dbReference type="InterPro" id="IPR015211">
    <property type="entry name" value="Peptidase_M1_C"/>
</dbReference>